<geneLocation type="plasmid" evidence="1 3">
    <name>pNMAG03</name>
</geneLocation>
<dbReference type="Proteomes" id="UP000001879">
    <property type="component" value="Plasmid pNMAG03"/>
</dbReference>
<reference evidence="1" key="4">
    <citation type="submission" date="2016-09" db="EMBL/GenBank/DDBJ databases">
        <authorList>
            <person name="Pfeiffer F."/>
        </authorList>
    </citation>
    <scope>NUCLEOTIDE SEQUENCE</scope>
    <source>
        <strain evidence="1">ATCC 43099</strain>
        <plasmid evidence="1">pNMAG03</plasmid>
    </source>
</reference>
<dbReference type="KEGG" id="nmg:Nmag_4236"/>
<keyword evidence="3" id="KW-1185">Reference proteome</keyword>
<dbReference type="GeneID" id="8826864"/>
<dbReference type="RefSeq" id="WP_004268211.1">
    <property type="nucleotide sequence ID" value="NC_013925.1"/>
</dbReference>
<dbReference type="PATRIC" id="fig|547559.17.peg.4151"/>
<keyword evidence="1" id="KW-0614">Plasmid</keyword>
<dbReference type="EMBL" id="CP001935">
    <property type="protein sequence ID" value="ADD07744.1"/>
    <property type="molecule type" value="Genomic_DNA"/>
</dbReference>
<name>D3T2D5_NATMM</name>
<evidence type="ECO:0000313" key="4">
    <source>
        <dbReference type="Proteomes" id="UP000011543"/>
    </source>
</evidence>
<protein>
    <submittedName>
        <fullName evidence="1">Virus protein phiCh1-VP83</fullName>
    </submittedName>
</protein>
<organism evidence="1 3">
    <name type="scientific">Natrialba magadii (strain ATCC 43099 / DSM 3394 / CCM 3739 / CIP 104546 / IAM 13178 / JCM 8861 / NBRC 102185 / NCIMB 2190 / MS3)</name>
    <name type="common">Natronobacterium magadii</name>
    <dbReference type="NCBI Taxonomy" id="547559"/>
    <lineage>
        <taxon>Archaea</taxon>
        <taxon>Methanobacteriati</taxon>
        <taxon>Methanobacteriota</taxon>
        <taxon>Stenosarchaea group</taxon>
        <taxon>Halobacteria</taxon>
        <taxon>Halobacteriales</taxon>
        <taxon>Natrialbaceae</taxon>
        <taxon>Natrialba</taxon>
    </lineage>
</organism>
<dbReference type="PANTHER" id="PTHR39290:SF6">
    <property type="entry name" value="S-ADENOSYL-L-METHIONINE-DEPENDENT METHYLTRANSFERASES SUPERFAMILY PROTEIN"/>
    <property type="match status" value="1"/>
</dbReference>
<evidence type="ECO:0000313" key="1">
    <source>
        <dbReference type="EMBL" id="ADD07744.1"/>
    </source>
</evidence>
<dbReference type="EMBL" id="AOHS01000065">
    <property type="protein sequence ID" value="ELY22991.1"/>
    <property type="molecule type" value="Genomic_DNA"/>
</dbReference>
<reference evidence="2 4" key="3">
    <citation type="journal article" date="2014" name="PLoS Genet.">
        <title>Phylogenetically driven sequencing of extremely halophilic archaea reveals strategies for static and dynamic osmo-response.</title>
        <authorList>
            <person name="Becker E.A."/>
            <person name="Seitzer P.M."/>
            <person name="Tritt A."/>
            <person name="Larsen D."/>
            <person name="Krusor M."/>
            <person name="Yao A.I."/>
            <person name="Wu D."/>
            <person name="Madern D."/>
            <person name="Eisen J.A."/>
            <person name="Darling A.E."/>
            <person name="Facciotti M.T."/>
        </authorList>
    </citation>
    <scope>NUCLEOTIDE SEQUENCE [LARGE SCALE GENOMIC DNA]</scope>
    <source>
        <strain evidence="4">ATCC 43099 / DSM 3394 / CCM 3739 / CIP 104546 / IAM 13178 / JCM 8861 / NBRC 102185 / NCIMB 2190 / MS3</strain>
        <strain evidence="2">MS-3</strain>
    </source>
</reference>
<evidence type="ECO:0000313" key="2">
    <source>
        <dbReference type="EMBL" id="ELY22991.1"/>
    </source>
</evidence>
<proteinExistence type="predicted"/>
<dbReference type="AlphaFoldDB" id="D3T2D5"/>
<dbReference type="HOGENOM" id="CLU_1418726_0_0_2"/>
<reference evidence="3" key="1">
    <citation type="submission" date="2010-02" db="EMBL/GenBank/DDBJ databases">
        <title>Complete sequence of plasmid 3 of Natrialba magadii ATCC 43099.</title>
        <authorList>
            <consortium name="US DOE Joint Genome Institute"/>
            <person name="Lucas S."/>
            <person name="Copeland A."/>
            <person name="Lapidus A."/>
            <person name="Cheng J.-F."/>
            <person name="Bruce D."/>
            <person name="Goodwin L."/>
            <person name="Pitluck S."/>
            <person name="Davenport K."/>
            <person name="Saunders E."/>
            <person name="Detter J.C."/>
            <person name="Han C."/>
            <person name="Tapia R."/>
            <person name="Land M."/>
            <person name="Hauser L."/>
            <person name="Kyrpides N."/>
            <person name="Mikhailova N."/>
            <person name="De Castro R.E."/>
            <person name="Maupin-Furlow J.A."/>
            <person name="Woyke T."/>
        </authorList>
    </citation>
    <scope>NUCLEOTIDE SEQUENCE [LARGE SCALE GENOMIC DNA]</scope>
    <source>
        <strain evidence="3">ATCC 43099 / DSM 3394 / CCM 3739 / CIP 104546 / IAM 13178 / JCM 8861 / NBRC 102185 / NCIMB 2190 / MS3</strain>
        <plasmid evidence="3">pNMAG03</plasmid>
    </source>
</reference>
<dbReference type="Proteomes" id="UP000011543">
    <property type="component" value="Unassembled WGS sequence"/>
</dbReference>
<sequence length="191" mass="21437">MTTENPYFEEVAGGITVGANRASWDDRAIEVLEQREELVQEYAWAIPNEEAIETVAEHAPIVEVGAGAGYWAWCVEQLDVRIAATDPEPPRPNTYTEIITKTATEAIECAREIFVDGYTLFLCWPPYGNEMAADAVEAFEGDTLIYVGEGRGGCTGDDRFHRLLHQEWELVETVAIPTYLGIHDRLEVWSR</sequence>
<accession>D3T2D5</accession>
<dbReference type="PANTHER" id="PTHR39290">
    <property type="entry name" value="C3H1-TYPE DOMAIN-CONTAINING PROTEIN-RELATED"/>
    <property type="match status" value="1"/>
</dbReference>
<gene>
    <name evidence="1" type="ordered locus">Nmag_4236</name>
    <name evidence="2" type="ORF">C500_21045</name>
</gene>
<reference evidence="1 3" key="2">
    <citation type="journal article" date="2012" name="BMC Genomics">
        <title>A comparative genomics perspective on the genetic content of the alkaliphilic haloarchaeon Natrialba magadii ATCC 43099T.</title>
        <authorList>
            <person name="Siddaramappa S."/>
            <person name="Challacombe J.F."/>
            <person name="Decastro R.E."/>
            <person name="Pfeiffer F."/>
            <person name="Sastre D.E."/>
            <person name="Gimenez M.I."/>
            <person name="Paggi R.A."/>
            <person name="Detter J.C."/>
            <person name="Davenport K.W."/>
            <person name="Goodwin L.A."/>
            <person name="Kyrpides N."/>
            <person name="Tapia R."/>
            <person name="Pitluck S."/>
            <person name="Lucas S."/>
            <person name="Woyke T."/>
            <person name="Maupin-Furlow J.A."/>
        </authorList>
    </citation>
    <scope>NUCLEOTIDE SEQUENCE [LARGE SCALE GENOMIC DNA]</scope>
    <source>
        <strain evidence="1">ATCC 43099</strain>
        <strain evidence="3">ATCC 43099 / DSM 3394 / CCM 3739 / CIP 104546 / IAM 13178 / JCM 8861 / NBRC 102185 / NCIMB 2190 / MS3</strain>
    </source>
</reference>
<evidence type="ECO:0000313" key="3">
    <source>
        <dbReference type="Proteomes" id="UP000001879"/>
    </source>
</evidence>